<keyword evidence="5" id="KW-0472">Membrane</keyword>
<evidence type="ECO:0000256" key="9">
    <source>
        <dbReference type="ARBA" id="ARBA00040345"/>
    </source>
</evidence>
<dbReference type="AlphaFoldDB" id="A0A1G6NR96"/>
<dbReference type="PANTHER" id="PTHR43646">
    <property type="entry name" value="GLYCOSYLTRANSFERASE"/>
    <property type="match status" value="1"/>
</dbReference>
<keyword evidence="4 11" id="KW-0808">Transferase</keyword>
<organism evidence="11 12">
    <name type="scientific">Microbacterium enclense</name>
    <dbReference type="NCBI Taxonomy" id="993073"/>
    <lineage>
        <taxon>Bacteria</taxon>
        <taxon>Bacillati</taxon>
        <taxon>Actinomycetota</taxon>
        <taxon>Actinomycetes</taxon>
        <taxon>Micrococcales</taxon>
        <taxon>Microbacteriaceae</taxon>
        <taxon>Microbacterium</taxon>
    </lineage>
</organism>
<dbReference type="STRING" id="993073.AS029_12630"/>
<evidence type="ECO:0000256" key="1">
    <source>
        <dbReference type="ARBA" id="ARBA00004236"/>
    </source>
</evidence>
<comment type="function">
    <text evidence="6">Catalyzes the glycosylation of 4,4'-diaponeurosporenoate, i.e. the esterification of glucose at the C1'' position with the carboxyl group of 4,4'-diaponeurosporenic acid, to form glycosyl-4,4'-diaponeurosporenoate. This is a step in the biosynthesis of staphyloxanthin, an orange pigment present in most staphylococci strains.</text>
</comment>
<comment type="subcellular location">
    <subcellularLocation>
        <location evidence="1">Cell membrane</location>
    </subcellularLocation>
</comment>
<dbReference type="Proteomes" id="UP000183203">
    <property type="component" value="Unassembled WGS sequence"/>
</dbReference>
<protein>
    <recommendedName>
        <fullName evidence="9">4,4'-diaponeurosporenoate glycosyltransferase</fullName>
    </recommendedName>
</protein>
<evidence type="ECO:0000256" key="4">
    <source>
        <dbReference type="ARBA" id="ARBA00022679"/>
    </source>
</evidence>
<comment type="pathway">
    <text evidence="7">Carotenoid biosynthesis; staphyloxanthin biosynthesis; staphyloxanthin from farnesyl diphosphate: step 4/5.</text>
</comment>
<sequence length="278" mass="30510">MTPRMSIVIPAHDEGPLVRQSLERMLRGAEPGEFEVVVVANGCSDDTAAQAAAVPGVEVVEIAQGSKIAALNAGDERARVFPRAYIDADVTLTVSALRALAEALSSTDSPRAAAPRLIVDPSRSSLPVRAHSRIWATSSYRSRGHVGSGVYAVNAAGRKRWEAFPDVIADDRFVQLRFSPEERMTLAGETFTVHAPRTMRALVRRGVRIELGNRQLPDDSTERDRGGLLARVARTPRLWASFPFYLWGYVMPKAIARRRSAGPVAWDRDTSLREAARR</sequence>
<comment type="similarity">
    <text evidence="8">Belongs to the glycosyltransferase 2 family. CrtQ subfamily.</text>
</comment>
<evidence type="ECO:0000313" key="12">
    <source>
        <dbReference type="Proteomes" id="UP000183203"/>
    </source>
</evidence>
<gene>
    <name evidence="11" type="ORF">SAMN05216418_2805</name>
</gene>
<evidence type="ECO:0000256" key="2">
    <source>
        <dbReference type="ARBA" id="ARBA00022475"/>
    </source>
</evidence>
<proteinExistence type="inferred from homology"/>
<dbReference type="Gene3D" id="3.90.550.10">
    <property type="entry name" value="Spore Coat Polysaccharide Biosynthesis Protein SpsA, Chain A"/>
    <property type="match status" value="1"/>
</dbReference>
<keyword evidence="3" id="KW-0328">Glycosyltransferase</keyword>
<dbReference type="SUPFAM" id="SSF53448">
    <property type="entry name" value="Nucleotide-diphospho-sugar transferases"/>
    <property type="match status" value="1"/>
</dbReference>
<dbReference type="GO" id="GO:0016757">
    <property type="term" value="F:glycosyltransferase activity"/>
    <property type="evidence" value="ECO:0007669"/>
    <property type="project" value="UniProtKB-KW"/>
</dbReference>
<keyword evidence="2" id="KW-1003">Cell membrane</keyword>
<reference evidence="11 12" key="1">
    <citation type="submission" date="2016-09" db="EMBL/GenBank/DDBJ databases">
        <authorList>
            <person name="Capua I."/>
            <person name="De Benedictis P."/>
            <person name="Joannis T."/>
            <person name="Lombin L.H."/>
            <person name="Cattoli G."/>
        </authorList>
    </citation>
    <scope>NUCLEOTIDE SEQUENCE [LARGE SCALE GENOMIC DNA]</scope>
    <source>
        <strain evidence="11 12">NIO-1002</strain>
    </source>
</reference>
<evidence type="ECO:0000256" key="3">
    <source>
        <dbReference type="ARBA" id="ARBA00022676"/>
    </source>
</evidence>
<dbReference type="InterPro" id="IPR001173">
    <property type="entry name" value="Glyco_trans_2-like"/>
</dbReference>
<dbReference type="PANTHER" id="PTHR43646:SF2">
    <property type="entry name" value="GLYCOSYLTRANSFERASE 2-LIKE DOMAIN-CONTAINING PROTEIN"/>
    <property type="match status" value="1"/>
</dbReference>
<name>A0A1G6NR96_9MICO</name>
<evidence type="ECO:0000256" key="7">
    <source>
        <dbReference type="ARBA" id="ARBA00037904"/>
    </source>
</evidence>
<dbReference type="InterPro" id="IPR029044">
    <property type="entry name" value="Nucleotide-diphossugar_trans"/>
</dbReference>
<evidence type="ECO:0000256" key="5">
    <source>
        <dbReference type="ARBA" id="ARBA00023136"/>
    </source>
</evidence>
<dbReference type="Pfam" id="PF00535">
    <property type="entry name" value="Glycos_transf_2"/>
    <property type="match status" value="1"/>
</dbReference>
<evidence type="ECO:0000313" key="11">
    <source>
        <dbReference type="EMBL" id="SDC69685.1"/>
    </source>
</evidence>
<evidence type="ECO:0000259" key="10">
    <source>
        <dbReference type="Pfam" id="PF00535"/>
    </source>
</evidence>
<dbReference type="EMBL" id="FMYG01000006">
    <property type="protein sequence ID" value="SDC69685.1"/>
    <property type="molecule type" value="Genomic_DNA"/>
</dbReference>
<accession>A0A1G6NR96</accession>
<evidence type="ECO:0000256" key="6">
    <source>
        <dbReference type="ARBA" id="ARBA00037281"/>
    </source>
</evidence>
<feature type="domain" description="Glycosyltransferase 2-like" evidence="10">
    <location>
        <begin position="6"/>
        <end position="160"/>
    </location>
</feature>
<evidence type="ECO:0000256" key="8">
    <source>
        <dbReference type="ARBA" id="ARBA00038120"/>
    </source>
</evidence>
<dbReference type="GO" id="GO:0005886">
    <property type="term" value="C:plasma membrane"/>
    <property type="evidence" value="ECO:0007669"/>
    <property type="project" value="UniProtKB-SubCell"/>
</dbReference>